<dbReference type="InterPro" id="IPR027417">
    <property type="entry name" value="P-loop_NTPase"/>
</dbReference>
<keyword evidence="5" id="KW-1185">Reference proteome</keyword>
<accession>A0A266Q1H2</accession>
<dbReference type="Gene3D" id="3.40.50.300">
    <property type="entry name" value="P-loop containing nucleotide triphosphate hydrolases"/>
    <property type="match status" value="2"/>
</dbReference>
<sequence>MSEKKAMRLELLALTKAYPGCIANDSVSLQVEPGEIHALLGENGAGKSTLMKMIYGVVKPDAGQMLWNDKEVSISGPAHARQLGMGMVFQHFSLFETLTVTENIALYLTPAEYGNLEQLRARIIAVGDEYGLAINPDRLVHSLSVGEQQRVEIIRCLLQDIQLLILDEPTAVLTPPEVAQLIDVLKKLARKGCSILFISHKLHEVNALCDKATILRGGKVTGTCIPRDTSPSQMARLMLGDELELQESMPAGHAGDCLLALDKIAVKPRDAFAIHLQDIHLRLHAGEILGLAGVAGNGQDELVDLINGELRSDSGSLLFSGKDIGLTAVQQRRELGLAVVPADRIGRGALGNMSLTENNLLTSYITQTGRLGWLHWPSIKARAATIIERFKVKATGPEASAKSLSGGNLQKFIIGREILQNPKVLVCFHPTWGVDVGAANLIHQSLIALRDQGAAILVISEDLDELYLLADRLGALCGGRLSPLATKAEVPLGQLGQWMTGNFGSHLADNTTMEVAHAH</sequence>
<dbReference type="InterPro" id="IPR003439">
    <property type="entry name" value="ABC_transporter-like_ATP-bd"/>
</dbReference>
<dbReference type="CDD" id="cd03215">
    <property type="entry name" value="ABC_Carb_Monos_II"/>
    <property type="match status" value="1"/>
</dbReference>
<organism evidence="4 5">
    <name type="scientific">Cellvibrio mixtus</name>
    <dbReference type="NCBI Taxonomy" id="39650"/>
    <lineage>
        <taxon>Bacteria</taxon>
        <taxon>Pseudomonadati</taxon>
        <taxon>Pseudomonadota</taxon>
        <taxon>Gammaproteobacteria</taxon>
        <taxon>Cellvibrionales</taxon>
        <taxon>Cellvibrionaceae</taxon>
        <taxon>Cellvibrio</taxon>
    </lineage>
</organism>
<dbReference type="EMBL" id="NHNI01000004">
    <property type="protein sequence ID" value="OZY83714.1"/>
    <property type="molecule type" value="Genomic_DNA"/>
</dbReference>
<name>A0A266Q1H2_9GAMM</name>
<dbReference type="PROSITE" id="PS00211">
    <property type="entry name" value="ABC_TRANSPORTER_1"/>
    <property type="match status" value="2"/>
</dbReference>
<evidence type="ECO:0000313" key="4">
    <source>
        <dbReference type="EMBL" id="OZY83714.1"/>
    </source>
</evidence>
<evidence type="ECO:0000313" key="5">
    <source>
        <dbReference type="Proteomes" id="UP000216101"/>
    </source>
</evidence>
<evidence type="ECO:0000256" key="1">
    <source>
        <dbReference type="ARBA" id="ARBA00022741"/>
    </source>
</evidence>
<proteinExistence type="predicted"/>
<gene>
    <name evidence="4" type="ORF">CBP51_20200</name>
</gene>
<dbReference type="InterPro" id="IPR003593">
    <property type="entry name" value="AAA+_ATPase"/>
</dbReference>
<protein>
    <submittedName>
        <fullName evidence="4">ABC transporter</fullName>
    </submittedName>
</protein>
<dbReference type="PROSITE" id="PS50893">
    <property type="entry name" value="ABC_TRANSPORTER_2"/>
    <property type="match status" value="2"/>
</dbReference>
<comment type="caution">
    <text evidence="4">The sequence shown here is derived from an EMBL/GenBank/DDBJ whole genome shotgun (WGS) entry which is preliminary data.</text>
</comment>
<dbReference type="RefSeq" id="WP_094986333.1">
    <property type="nucleotide sequence ID" value="NZ_NHNI01000004.1"/>
</dbReference>
<dbReference type="GO" id="GO:0005524">
    <property type="term" value="F:ATP binding"/>
    <property type="evidence" value="ECO:0007669"/>
    <property type="project" value="UniProtKB-KW"/>
</dbReference>
<dbReference type="CDD" id="cd03216">
    <property type="entry name" value="ABC_Carb_Monos_I"/>
    <property type="match status" value="1"/>
</dbReference>
<dbReference type="InterPro" id="IPR017871">
    <property type="entry name" value="ABC_transporter-like_CS"/>
</dbReference>
<evidence type="ECO:0000259" key="3">
    <source>
        <dbReference type="PROSITE" id="PS50893"/>
    </source>
</evidence>
<dbReference type="InterPro" id="IPR050107">
    <property type="entry name" value="ABC_carbohydrate_import_ATPase"/>
</dbReference>
<keyword evidence="1" id="KW-0547">Nucleotide-binding</keyword>
<dbReference type="AlphaFoldDB" id="A0A266Q1H2"/>
<dbReference type="Pfam" id="PF00005">
    <property type="entry name" value="ABC_tran"/>
    <property type="match status" value="2"/>
</dbReference>
<dbReference type="Proteomes" id="UP000216101">
    <property type="component" value="Unassembled WGS sequence"/>
</dbReference>
<evidence type="ECO:0000256" key="2">
    <source>
        <dbReference type="ARBA" id="ARBA00022840"/>
    </source>
</evidence>
<reference evidence="5" key="1">
    <citation type="submission" date="2017-05" db="EMBL/GenBank/DDBJ databases">
        <authorList>
            <person name="Barney B.M."/>
        </authorList>
    </citation>
    <scope>NUCLEOTIDE SEQUENCE [LARGE SCALE GENOMIC DNA]</scope>
    <source>
        <strain evidence="5">PSBB022</strain>
    </source>
</reference>
<feature type="domain" description="ABC transporter" evidence="3">
    <location>
        <begin position="9"/>
        <end position="242"/>
    </location>
</feature>
<dbReference type="SUPFAM" id="SSF52540">
    <property type="entry name" value="P-loop containing nucleoside triphosphate hydrolases"/>
    <property type="match status" value="2"/>
</dbReference>
<dbReference type="PANTHER" id="PTHR43790:SF4">
    <property type="entry name" value="GUANOSINE IMPORT ATP-BINDING PROTEIN NUPO"/>
    <property type="match status" value="1"/>
</dbReference>
<dbReference type="SMART" id="SM00382">
    <property type="entry name" value="AAA"/>
    <property type="match status" value="1"/>
</dbReference>
<dbReference type="GO" id="GO:0016887">
    <property type="term" value="F:ATP hydrolysis activity"/>
    <property type="evidence" value="ECO:0007669"/>
    <property type="project" value="InterPro"/>
</dbReference>
<keyword evidence="2" id="KW-0067">ATP-binding</keyword>
<feature type="domain" description="ABC transporter" evidence="3">
    <location>
        <begin position="259"/>
        <end position="503"/>
    </location>
</feature>
<dbReference type="PANTHER" id="PTHR43790">
    <property type="entry name" value="CARBOHYDRATE TRANSPORT ATP-BINDING PROTEIN MG119-RELATED"/>
    <property type="match status" value="1"/>
</dbReference>